<reference evidence="2 3" key="1">
    <citation type="journal article" date="2017" name="Biosci. Biotechnol. Biochem.">
        <title>Identification and characterization of a sulfoglycosidase from Bifidobacterium bifidum implicated in mucin glycan utilization.</title>
        <authorList>
            <person name="Katoh T."/>
            <person name="Maeshibu T."/>
            <person name="Kikkawa K."/>
            <person name="Gotoh A."/>
            <person name="Tomabechi Y."/>
            <person name="Nakamura M."/>
            <person name="Liao W.-H."/>
            <person name="Yamaguchi M."/>
            <person name="Ashida H."/>
            <person name="Yamamoto K."/>
            <person name="Katayama T."/>
        </authorList>
    </citation>
    <scope>NUCLEOTIDE SEQUENCE [LARGE SCALE GENOMIC DNA]</scope>
    <source>
        <strain evidence="2 3">JCM 7004</strain>
    </source>
</reference>
<name>A0A286TCK5_BIFBI</name>
<evidence type="ECO:0000313" key="3">
    <source>
        <dbReference type="Proteomes" id="UP000262177"/>
    </source>
</evidence>
<dbReference type="EMBL" id="AP018131">
    <property type="protein sequence ID" value="BBA48073.1"/>
    <property type="molecule type" value="Genomic_DNA"/>
</dbReference>
<organism evidence="2 3">
    <name type="scientific">Bifidobacterium bifidum LMG 13195</name>
    <dbReference type="NCBI Taxonomy" id="1207542"/>
    <lineage>
        <taxon>Bacteria</taxon>
        <taxon>Bacillati</taxon>
        <taxon>Actinomycetota</taxon>
        <taxon>Actinomycetes</taxon>
        <taxon>Bifidobacteriales</taxon>
        <taxon>Bifidobacteriaceae</taxon>
        <taxon>Bifidobacterium</taxon>
    </lineage>
</organism>
<accession>A0A286TCK5</accession>
<evidence type="ECO:0000313" key="2">
    <source>
        <dbReference type="EMBL" id="BBA48073.1"/>
    </source>
</evidence>
<protein>
    <submittedName>
        <fullName evidence="2">Uncharacterized protein</fullName>
    </submittedName>
</protein>
<evidence type="ECO:0000256" key="1">
    <source>
        <dbReference type="SAM" id="MobiDB-lite"/>
    </source>
</evidence>
<dbReference type="AlphaFoldDB" id="A0A286TCK5"/>
<sequence length="76" mass="8621">MPQRPTRPRARLGSGTRRRGTPRRTGGRRASRWSSCVFLQVGVHSTGTIFQQCRRLVSNRNCAVGTRRPFLPAIWS</sequence>
<gene>
    <name evidence="2" type="ORF">BBJK_01557</name>
</gene>
<dbReference type="Proteomes" id="UP000262177">
    <property type="component" value="Chromosome"/>
</dbReference>
<feature type="region of interest" description="Disordered" evidence="1">
    <location>
        <begin position="1"/>
        <end position="31"/>
    </location>
</feature>
<proteinExistence type="predicted"/>